<evidence type="ECO:0000256" key="9">
    <source>
        <dbReference type="RuleBase" id="RU363032"/>
    </source>
</evidence>
<dbReference type="Proteomes" id="UP000460715">
    <property type="component" value="Unassembled WGS sequence"/>
</dbReference>
<evidence type="ECO:0000256" key="8">
    <source>
        <dbReference type="ARBA" id="ARBA00023136"/>
    </source>
</evidence>
<keyword evidence="6" id="KW-0653">Protein transport</keyword>
<keyword evidence="7 9" id="KW-1133">Transmembrane helix</keyword>
<evidence type="ECO:0000256" key="6">
    <source>
        <dbReference type="ARBA" id="ARBA00022927"/>
    </source>
</evidence>
<dbReference type="AlphaFoldDB" id="A0A845BCA2"/>
<dbReference type="GO" id="GO:0055085">
    <property type="term" value="P:transmembrane transport"/>
    <property type="evidence" value="ECO:0007669"/>
    <property type="project" value="InterPro"/>
</dbReference>
<comment type="similarity">
    <text evidence="9">Belongs to the binding-protein-dependent transport system permease family.</text>
</comment>
<evidence type="ECO:0000256" key="1">
    <source>
        <dbReference type="ARBA" id="ARBA00004651"/>
    </source>
</evidence>
<dbReference type="PANTHER" id="PTHR43386">
    <property type="entry name" value="OLIGOPEPTIDE TRANSPORT SYSTEM PERMEASE PROTEIN APPC"/>
    <property type="match status" value="1"/>
</dbReference>
<comment type="caution">
    <text evidence="11">The sequence shown here is derived from an EMBL/GenBank/DDBJ whole genome shotgun (WGS) entry which is preliminary data.</text>
</comment>
<keyword evidence="2 9" id="KW-0813">Transport</keyword>
<keyword evidence="8 9" id="KW-0472">Membrane</keyword>
<proteinExistence type="inferred from homology"/>
<feature type="transmembrane region" description="Helical" evidence="9">
    <location>
        <begin position="144"/>
        <end position="162"/>
    </location>
</feature>
<keyword evidence="12" id="KW-1185">Reference proteome</keyword>
<dbReference type="Pfam" id="PF00528">
    <property type="entry name" value="BPD_transp_1"/>
    <property type="match status" value="1"/>
</dbReference>
<comment type="subcellular location">
    <subcellularLocation>
        <location evidence="1 9">Cell membrane</location>
        <topology evidence="1 9">Multi-pass membrane protein</topology>
    </subcellularLocation>
</comment>
<keyword evidence="4 9" id="KW-0812">Transmembrane</keyword>
<dbReference type="CDD" id="cd06261">
    <property type="entry name" value="TM_PBP2"/>
    <property type="match status" value="1"/>
</dbReference>
<dbReference type="Gene3D" id="1.10.3720.10">
    <property type="entry name" value="MetI-like"/>
    <property type="match status" value="1"/>
</dbReference>
<evidence type="ECO:0000313" key="12">
    <source>
        <dbReference type="Proteomes" id="UP000460715"/>
    </source>
</evidence>
<evidence type="ECO:0000256" key="2">
    <source>
        <dbReference type="ARBA" id="ARBA00022448"/>
    </source>
</evidence>
<dbReference type="GO" id="GO:0015031">
    <property type="term" value="P:protein transport"/>
    <property type="evidence" value="ECO:0007669"/>
    <property type="project" value="UniProtKB-KW"/>
</dbReference>
<dbReference type="PANTHER" id="PTHR43386:SF1">
    <property type="entry name" value="D,D-DIPEPTIDE TRANSPORT SYSTEM PERMEASE PROTEIN DDPC-RELATED"/>
    <property type="match status" value="1"/>
</dbReference>
<evidence type="ECO:0000259" key="10">
    <source>
        <dbReference type="PROSITE" id="PS50928"/>
    </source>
</evidence>
<feature type="transmembrane region" description="Helical" evidence="9">
    <location>
        <begin position="36"/>
        <end position="58"/>
    </location>
</feature>
<dbReference type="GO" id="GO:0005886">
    <property type="term" value="C:plasma membrane"/>
    <property type="evidence" value="ECO:0007669"/>
    <property type="project" value="UniProtKB-SubCell"/>
</dbReference>
<dbReference type="OrthoDB" id="9805884at2"/>
<feature type="transmembrane region" description="Helical" evidence="9">
    <location>
        <begin position="211"/>
        <end position="236"/>
    </location>
</feature>
<gene>
    <name evidence="11" type="ORF">E0493_15570</name>
</gene>
<keyword evidence="5" id="KW-0571">Peptide transport</keyword>
<feature type="domain" description="ABC transmembrane type-1" evidence="10">
    <location>
        <begin position="102"/>
        <end position="293"/>
    </location>
</feature>
<dbReference type="InterPro" id="IPR035906">
    <property type="entry name" value="MetI-like_sf"/>
</dbReference>
<evidence type="ECO:0000256" key="4">
    <source>
        <dbReference type="ARBA" id="ARBA00022692"/>
    </source>
</evidence>
<dbReference type="GO" id="GO:0015833">
    <property type="term" value="P:peptide transport"/>
    <property type="evidence" value="ECO:0007669"/>
    <property type="project" value="UniProtKB-KW"/>
</dbReference>
<organism evidence="11 12">
    <name type="scientific">Teichococcus coralli</name>
    <dbReference type="NCBI Taxonomy" id="2545983"/>
    <lineage>
        <taxon>Bacteria</taxon>
        <taxon>Pseudomonadati</taxon>
        <taxon>Pseudomonadota</taxon>
        <taxon>Alphaproteobacteria</taxon>
        <taxon>Acetobacterales</taxon>
        <taxon>Roseomonadaceae</taxon>
        <taxon>Roseomonas</taxon>
    </lineage>
</organism>
<accession>A0A845BCA2</accession>
<dbReference type="InterPro" id="IPR000515">
    <property type="entry name" value="MetI-like"/>
</dbReference>
<reference evidence="11 12" key="1">
    <citation type="submission" date="2019-03" db="EMBL/GenBank/DDBJ databases">
        <title>Roseomonas sp. a novel Roseomonas species isolated from Sea whip Gorgonian.</title>
        <authorList>
            <person name="Li F."/>
            <person name="Pan X."/>
            <person name="Huang S."/>
            <person name="Li Z."/>
            <person name="Meng B."/>
        </authorList>
    </citation>
    <scope>NUCLEOTIDE SEQUENCE [LARGE SCALE GENOMIC DNA]</scope>
    <source>
        <strain evidence="11 12">M0104</strain>
    </source>
</reference>
<dbReference type="InterPro" id="IPR050366">
    <property type="entry name" value="BP-dependent_transpt_permease"/>
</dbReference>
<dbReference type="EMBL" id="SNVJ01000014">
    <property type="protein sequence ID" value="MXP64771.1"/>
    <property type="molecule type" value="Genomic_DNA"/>
</dbReference>
<dbReference type="PROSITE" id="PS50928">
    <property type="entry name" value="ABC_TM1"/>
    <property type="match status" value="1"/>
</dbReference>
<name>A0A845BCA2_9PROT</name>
<dbReference type="SUPFAM" id="SSF161098">
    <property type="entry name" value="MetI-like"/>
    <property type="match status" value="1"/>
</dbReference>
<sequence length="308" mass="32856">MDVAEARAAPAVAALPIRRRRGAWAAFARHLLRDPYALIGISIYAIFVVVGLTAPWLAPYDPMEILFTADGGLAASLPPSADHWLGTTNLGRDIVSQLVMGTQPSLIVGLSAAVAVASIGTVVGLLAGYFGGAVDQVLMRVTDIVLGLPFLPFVIVVTALLGPELQNIVFAVAVLLWPNAARVIRSQVLTLSQRQFVEAARVTGAGEWRILFVHVAPSVLPFSALYGAFAVGWAILTQASIAFLGFGDSSAISWGTMLQDAYASQALDRGQYFWFLPAGFCIVLVVLAGFLVSRGYEDLLFPKLRDDT</sequence>
<evidence type="ECO:0000256" key="3">
    <source>
        <dbReference type="ARBA" id="ARBA00022475"/>
    </source>
</evidence>
<feature type="transmembrane region" description="Helical" evidence="9">
    <location>
        <begin position="106"/>
        <end position="132"/>
    </location>
</feature>
<protein>
    <submittedName>
        <fullName evidence="11">ABC transporter permease</fullName>
    </submittedName>
</protein>
<dbReference type="InterPro" id="IPR025966">
    <property type="entry name" value="OppC_N"/>
</dbReference>
<evidence type="ECO:0000256" key="5">
    <source>
        <dbReference type="ARBA" id="ARBA00022856"/>
    </source>
</evidence>
<keyword evidence="3" id="KW-1003">Cell membrane</keyword>
<evidence type="ECO:0000256" key="7">
    <source>
        <dbReference type="ARBA" id="ARBA00022989"/>
    </source>
</evidence>
<feature type="transmembrane region" description="Helical" evidence="9">
    <location>
        <begin position="272"/>
        <end position="293"/>
    </location>
</feature>
<dbReference type="Pfam" id="PF12911">
    <property type="entry name" value="OppC_N"/>
    <property type="match status" value="1"/>
</dbReference>
<evidence type="ECO:0000313" key="11">
    <source>
        <dbReference type="EMBL" id="MXP64771.1"/>
    </source>
</evidence>